<keyword evidence="4" id="KW-1185">Reference proteome</keyword>
<name>A0ABS9VY25_9BIFI</name>
<proteinExistence type="predicted"/>
<dbReference type="Proteomes" id="UP000710815">
    <property type="component" value="Unassembled WGS sequence"/>
</dbReference>
<dbReference type="InterPro" id="IPR045535">
    <property type="entry name" value="ThsA_Macro"/>
</dbReference>
<keyword evidence="1" id="KW-1133">Transmembrane helix</keyword>
<comment type="caution">
    <text evidence="3">The sequence shown here is derived from an EMBL/GenBank/DDBJ whole genome shotgun (WGS) entry which is preliminary data.</text>
</comment>
<sequence length="303" mass="34248">MMMCRHFDLRGIKKVLGERFKRFKSYRSRRSYWRKFGAAVFSALGVFCLLLDFISYICDGHLPWKGWGLTIAIIIVALSFAFIHTREKPLKTQYSFGTTIDIVAGDLFEQDCSIVVGTCSTFDTDVEHWIIARSSIQGQALDSLYHGDVARLDADIDAALKGIKAIGHINKKGKKTRYPIGTVAVLHPNDYRAYFVAYTDFDEHNTASCSIDYLWEALSSLWEAVLANGNCQPIAITAIGQGLSRMKPVLSLEDSIKLIVISYVLASRRTTISSDLRIVLRSEDYQTIDRVEMQKYLDSFQGR</sequence>
<feature type="domain" description="Thoeris protein ThsA Macro" evidence="2">
    <location>
        <begin position="100"/>
        <end position="281"/>
    </location>
</feature>
<organism evidence="3 4">
    <name type="scientific">Bifidobacterium amazonense</name>
    <dbReference type="NCBI Taxonomy" id="2809027"/>
    <lineage>
        <taxon>Bacteria</taxon>
        <taxon>Bacillati</taxon>
        <taxon>Actinomycetota</taxon>
        <taxon>Actinomycetes</taxon>
        <taxon>Bifidobacteriales</taxon>
        <taxon>Bifidobacteriaceae</taxon>
        <taxon>Bifidobacterium</taxon>
    </lineage>
</organism>
<evidence type="ECO:0000313" key="4">
    <source>
        <dbReference type="Proteomes" id="UP000710815"/>
    </source>
</evidence>
<feature type="transmembrane region" description="Helical" evidence="1">
    <location>
        <begin position="66"/>
        <end position="83"/>
    </location>
</feature>
<feature type="transmembrane region" description="Helical" evidence="1">
    <location>
        <begin position="32"/>
        <end position="54"/>
    </location>
</feature>
<evidence type="ECO:0000313" key="3">
    <source>
        <dbReference type="EMBL" id="MCH9277006.1"/>
    </source>
</evidence>
<accession>A0ABS9VY25</accession>
<dbReference type="RefSeq" id="WP_241514934.1">
    <property type="nucleotide sequence ID" value="NZ_JAFEJT020000072.1"/>
</dbReference>
<keyword evidence="1" id="KW-0812">Transmembrane</keyword>
<evidence type="ECO:0000259" key="2">
    <source>
        <dbReference type="Pfam" id="PF20016"/>
    </source>
</evidence>
<dbReference type="Pfam" id="PF20016">
    <property type="entry name" value="ThsA_Macro"/>
    <property type="match status" value="1"/>
</dbReference>
<evidence type="ECO:0000256" key="1">
    <source>
        <dbReference type="SAM" id="Phobius"/>
    </source>
</evidence>
<gene>
    <name evidence="3" type="ORF">JS533_012145</name>
</gene>
<reference evidence="3 4" key="1">
    <citation type="journal article" date="2021" name="Environ. Microbiol.">
        <title>Genetic insights into the dark matter of the mammalian gut microbiota through targeted genome reconstruction.</title>
        <authorList>
            <person name="Lugli G.A."/>
            <person name="Alessandri G."/>
            <person name="Milani C."/>
            <person name="Viappiani A."/>
            <person name="Fontana F."/>
            <person name="Tarracchini C."/>
            <person name="Mancabelli L."/>
            <person name="Argentini C."/>
            <person name="Ruiz L."/>
            <person name="Margolles A."/>
            <person name="van Sinderen D."/>
            <person name="Turroni F."/>
            <person name="Ventura M."/>
        </authorList>
    </citation>
    <scope>NUCLEOTIDE SEQUENCE [LARGE SCALE GENOMIC DNA]</scope>
    <source>
        <strain evidence="3 4">MA1</strain>
    </source>
</reference>
<reference evidence="3 4" key="2">
    <citation type="journal article" date="2021" name="Syst. Appl. Microbiol.">
        <title>Phylogenetic classification of ten novel species belonging to the genus Bifidobacterium comprising B. phasiani sp. nov., B. pongonis sp. nov., B. saguinibicoloris sp. nov., B. colobi sp. nov., B. simiiventris sp. nov., B. santillanense sp. nov., B. miconis sp. nov., B. amazonense sp. nov., B. pluvialisilvae sp. nov., and B. miconisargentati sp. nov.</title>
        <authorList>
            <person name="Lugli G.A."/>
            <person name="Calvete-Torre I."/>
            <person name="Alessandri G."/>
            <person name="Milani C."/>
            <person name="Turroni F."/>
            <person name="Laiolo P."/>
            <person name="Ossiprandi M.C."/>
            <person name="Margolles A."/>
            <person name="Ruiz L."/>
            <person name="Ventura M."/>
        </authorList>
    </citation>
    <scope>NUCLEOTIDE SEQUENCE [LARGE SCALE GENOMIC DNA]</scope>
    <source>
        <strain evidence="3 4">MA1</strain>
    </source>
</reference>
<keyword evidence="1" id="KW-0472">Membrane</keyword>
<dbReference type="EMBL" id="JAFEJT020000072">
    <property type="protein sequence ID" value="MCH9277006.1"/>
    <property type="molecule type" value="Genomic_DNA"/>
</dbReference>
<protein>
    <submittedName>
        <fullName evidence="3">DUF6430 domain-containing protein</fullName>
    </submittedName>
</protein>